<dbReference type="AlphaFoldDB" id="A0A2M6R908"/>
<comment type="caution">
    <text evidence="1">The sequence shown here is derived from an EMBL/GenBank/DDBJ whole genome shotgun (WGS) entry which is preliminary data.</text>
</comment>
<proteinExistence type="predicted"/>
<dbReference type="EMBL" id="PEZX01000023">
    <property type="protein sequence ID" value="PIS06986.1"/>
    <property type="molecule type" value="Genomic_DNA"/>
</dbReference>
<dbReference type="Proteomes" id="UP000231162">
    <property type="component" value="Unassembled WGS sequence"/>
</dbReference>
<gene>
    <name evidence="1" type="ORF">COT79_01495</name>
</gene>
<protein>
    <submittedName>
        <fullName evidence="1">Uncharacterized protein</fullName>
    </submittedName>
</protein>
<reference evidence="2" key="1">
    <citation type="submission" date="2017-09" db="EMBL/GenBank/DDBJ databases">
        <title>Depth-based differentiation of microbial function through sediment-hosted aquifers and enrichment of novel symbionts in the deep terrestrial subsurface.</title>
        <authorList>
            <person name="Probst A.J."/>
            <person name="Ladd B."/>
            <person name="Jarett J.K."/>
            <person name="Geller-Mcgrath D.E."/>
            <person name="Sieber C.M.K."/>
            <person name="Emerson J.B."/>
            <person name="Anantharaman K."/>
            <person name="Thomas B.C."/>
            <person name="Malmstrom R."/>
            <person name="Stieglmeier M."/>
            <person name="Klingl A."/>
            <person name="Woyke T."/>
            <person name="Ryan C.M."/>
            <person name="Banfield J.F."/>
        </authorList>
    </citation>
    <scope>NUCLEOTIDE SEQUENCE [LARGE SCALE GENOMIC DNA]</scope>
</reference>
<name>A0A2M6R908_9BACT</name>
<organism evidence="1 2">
    <name type="scientific">Candidatus Berkelbacteria bacterium CG10_big_fil_rev_8_21_14_0_10_43_14</name>
    <dbReference type="NCBI Taxonomy" id="1974515"/>
    <lineage>
        <taxon>Bacteria</taxon>
        <taxon>Candidatus Berkelbacteria</taxon>
    </lineage>
</organism>
<evidence type="ECO:0000313" key="2">
    <source>
        <dbReference type="Proteomes" id="UP000231162"/>
    </source>
</evidence>
<accession>A0A2M6R908</accession>
<evidence type="ECO:0000313" key="1">
    <source>
        <dbReference type="EMBL" id="PIS06986.1"/>
    </source>
</evidence>
<sequence>MDSNLNSSLNLSRISESNRTFIERAVNEYDLLALGDIFAMLQMLDTTSLAADYAQLVRQVKDTIVSAGLSLYPTTLLSINKAIRAENYLKSREILEREIGFTNKNVAMYVSPKIMELNTLWRHLSFLNSCPGASGKPNNSIALADISA</sequence>